<gene>
    <name evidence="1" type="ORF">SAMN06265373_1262</name>
</gene>
<protein>
    <submittedName>
        <fullName evidence="1">Uncharacterized protein</fullName>
    </submittedName>
</protein>
<evidence type="ECO:0000313" key="1">
    <source>
        <dbReference type="EMBL" id="SMP37123.1"/>
    </source>
</evidence>
<name>A0ABY1PM36_9RHOB</name>
<evidence type="ECO:0000313" key="2">
    <source>
        <dbReference type="Proteomes" id="UP001157961"/>
    </source>
</evidence>
<accession>A0ABY1PM36</accession>
<keyword evidence="2" id="KW-1185">Reference proteome</keyword>
<proteinExistence type="predicted"/>
<comment type="caution">
    <text evidence="1">The sequence shown here is derived from an EMBL/GenBank/DDBJ whole genome shotgun (WGS) entry which is preliminary data.</text>
</comment>
<reference evidence="1 2" key="1">
    <citation type="submission" date="2017-05" db="EMBL/GenBank/DDBJ databases">
        <authorList>
            <person name="Varghese N."/>
            <person name="Submissions S."/>
        </authorList>
    </citation>
    <scope>NUCLEOTIDE SEQUENCE [LARGE SCALE GENOMIC DNA]</scope>
    <source>
        <strain evidence="1 2">DSM 29734</strain>
    </source>
</reference>
<dbReference type="EMBL" id="FXTY01000026">
    <property type="protein sequence ID" value="SMP37123.1"/>
    <property type="molecule type" value="Genomic_DNA"/>
</dbReference>
<organism evidence="1 2">
    <name type="scientific">Shimia sagamensis</name>
    <dbReference type="NCBI Taxonomy" id="1566352"/>
    <lineage>
        <taxon>Bacteria</taxon>
        <taxon>Pseudomonadati</taxon>
        <taxon>Pseudomonadota</taxon>
        <taxon>Alphaproteobacteria</taxon>
        <taxon>Rhodobacterales</taxon>
        <taxon>Roseobacteraceae</taxon>
    </lineage>
</organism>
<sequence length="131" mass="14604">MRYFLEFDETGTYVTGGGSGPEVPEGFVECDGPPRKFQGHYLNTEGLLTPRKQTPSLVQIDGGWSITFDEILYVQVRDDKLGHVLFHRDAADPSDSPFEFEFDAGTYCVEAHYPLPALPTSQTIEVANDQD</sequence>
<dbReference type="Proteomes" id="UP001157961">
    <property type="component" value="Unassembled WGS sequence"/>
</dbReference>
<dbReference type="RefSeq" id="WP_283428120.1">
    <property type="nucleotide sequence ID" value="NZ_FXTY01000026.1"/>
</dbReference>